<dbReference type="AlphaFoldDB" id="A0A9P5N1Y9"/>
<keyword evidence="2" id="KW-1185">Reference proteome</keyword>
<accession>A0A9P5N1Y9</accession>
<dbReference type="EMBL" id="WHVB01000004">
    <property type="protein sequence ID" value="KAF8484020.1"/>
    <property type="molecule type" value="Genomic_DNA"/>
</dbReference>
<evidence type="ECO:0000313" key="2">
    <source>
        <dbReference type="Proteomes" id="UP000759537"/>
    </source>
</evidence>
<evidence type="ECO:0000313" key="1">
    <source>
        <dbReference type="EMBL" id="KAF8484020.1"/>
    </source>
</evidence>
<reference evidence="1" key="1">
    <citation type="submission" date="2019-10" db="EMBL/GenBank/DDBJ databases">
        <authorList>
            <consortium name="DOE Joint Genome Institute"/>
            <person name="Kuo A."/>
            <person name="Miyauchi S."/>
            <person name="Kiss E."/>
            <person name="Drula E."/>
            <person name="Kohler A."/>
            <person name="Sanchez-Garcia M."/>
            <person name="Andreopoulos B."/>
            <person name="Barry K.W."/>
            <person name="Bonito G."/>
            <person name="Buee M."/>
            <person name="Carver A."/>
            <person name="Chen C."/>
            <person name="Cichocki N."/>
            <person name="Clum A."/>
            <person name="Culley D."/>
            <person name="Crous P.W."/>
            <person name="Fauchery L."/>
            <person name="Girlanda M."/>
            <person name="Hayes R."/>
            <person name="Keri Z."/>
            <person name="LaButti K."/>
            <person name="Lipzen A."/>
            <person name="Lombard V."/>
            <person name="Magnuson J."/>
            <person name="Maillard F."/>
            <person name="Morin E."/>
            <person name="Murat C."/>
            <person name="Nolan M."/>
            <person name="Ohm R."/>
            <person name="Pangilinan J."/>
            <person name="Pereira M."/>
            <person name="Perotto S."/>
            <person name="Peter M."/>
            <person name="Riley R."/>
            <person name="Sitrit Y."/>
            <person name="Stielow B."/>
            <person name="Szollosi G."/>
            <person name="Zifcakova L."/>
            <person name="Stursova M."/>
            <person name="Spatafora J.W."/>
            <person name="Tedersoo L."/>
            <person name="Vaario L.-M."/>
            <person name="Yamada A."/>
            <person name="Yan M."/>
            <person name="Wang P."/>
            <person name="Xu J."/>
            <person name="Bruns T."/>
            <person name="Baldrian P."/>
            <person name="Vilgalys R."/>
            <person name="Henrissat B."/>
            <person name="Grigoriev I.V."/>
            <person name="Hibbett D."/>
            <person name="Nagy L.G."/>
            <person name="Martin F.M."/>
        </authorList>
    </citation>
    <scope>NUCLEOTIDE SEQUENCE</scope>
    <source>
        <strain evidence="1">Prilba</strain>
    </source>
</reference>
<protein>
    <recommendedName>
        <fullName evidence="3">F-box domain-containing protein</fullName>
    </recommendedName>
</protein>
<dbReference type="OrthoDB" id="3219396at2759"/>
<evidence type="ECO:0008006" key="3">
    <source>
        <dbReference type="Google" id="ProtNLM"/>
    </source>
</evidence>
<gene>
    <name evidence="1" type="ORF">DFH94DRAFT_851837</name>
</gene>
<name>A0A9P5N1Y9_9AGAM</name>
<dbReference type="Proteomes" id="UP000759537">
    <property type="component" value="Unassembled WGS sequence"/>
</dbReference>
<comment type="caution">
    <text evidence="1">The sequence shown here is derived from an EMBL/GenBank/DDBJ whole genome shotgun (WGS) entry which is preliminary data.</text>
</comment>
<organism evidence="1 2">
    <name type="scientific">Russula ochroleuca</name>
    <dbReference type="NCBI Taxonomy" id="152965"/>
    <lineage>
        <taxon>Eukaryota</taxon>
        <taxon>Fungi</taxon>
        <taxon>Dikarya</taxon>
        <taxon>Basidiomycota</taxon>
        <taxon>Agaricomycotina</taxon>
        <taxon>Agaricomycetes</taxon>
        <taxon>Russulales</taxon>
        <taxon>Russulaceae</taxon>
        <taxon>Russula</taxon>
    </lineage>
</organism>
<proteinExistence type="predicted"/>
<reference evidence="1" key="2">
    <citation type="journal article" date="2020" name="Nat. Commun.">
        <title>Large-scale genome sequencing of mycorrhizal fungi provides insights into the early evolution of symbiotic traits.</title>
        <authorList>
            <person name="Miyauchi S."/>
            <person name="Kiss E."/>
            <person name="Kuo A."/>
            <person name="Drula E."/>
            <person name="Kohler A."/>
            <person name="Sanchez-Garcia M."/>
            <person name="Morin E."/>
            <person name="Andreopoulos B."/>
            <person name="Barry K.W."/>
            <person name="Bonito G."/>
            <person name="Buee M."/>
            <person name="Carver A."/>
            <person name="Chen C."/>
            <person name="Cichocki N."/>
            <person name="Clum A."/>
            <person name="Culley D."/>
            <person name="Crous P.W."/>
            <person name="Fauchery L."/>
            <person name="Girlanda M."/>
            <person name="Hayes R.D."/>
            <person name="Keri Z."/>
            <person name="LaButti K."/>
            <person name="Lipzen A."/>
            <person name="Lombard V."/>
            <person name="Magnuson J."/>
            <person name="Maillard F."/>
            <person name="Murat C."/>
            <person name="Nolan M."/>
            <person name="Ohm R.A."/>
            <person name="Pangilinan J."/>
            <person name="Pereira M.F."/>
            <person name="Perotto S."/>
            <person name="Peter M."/>
            <person name="Pfister S."/>
            <person name="Riley R."/>
            <person name="Sitrit Y."/>
            <person name="Stielow J.B."/>
            <person name="Szollosi G."/>
            <person name="Zifcakova L."/>
            <person name="Stursova M."/>
            <person name="Spatafora J.W."/>
            <person name="Tedersoo L."/>
            <person name="Vaario L.M."/>
            <person name="Yamada A."/>
            <person name="Yan M."/>
            <person name="Wang P."/>
            <person name="Xu J."/>
            <person name="Bruns T."/>
            <person name="Baldrian P."/>
            <person name="Vilgalys R."/>
            <person name="Dunand C."/>
            <person name="Henrissat B."/>
            <person name="Grigoriev I.V."/>
            <person name="Hibbett D."/>
            <person name="Nagy L.G."/>
            <person name="Martin F.M."/>
        </authorList>
    </citation>
    <scope>NUCLEOTIDE SEQUENCE</scope>
    <source>
        <strain evidence="1">Prilba</strain>
    </source>
</reference>
<sequence length="487" mass="54793">MEAVDEQHQGTSQDSERSQNLTINHIPDEVLLGIFDSYRQAIDRYDQEWTRKYVWFKIAHVCRKWRAVMFASVSRLDLGVFVGPEKPGHINTVLSGPWPIFIDYRGISGDITGSALWRMRTVLMHHHDRVRKISFEGTWANFDKFFKVTNCPFPFLESLAISFKDGYEPKIPDTFLRGPDLSDLHLRHLVLTGSIPLASISGFLLSATSLTNVFLIFDDTAFGPSSETTLLTCLQGMTCLHRLHLMTTLLHPPSLDSPSQPSTTKNIVALSKLTYFFYSGPSVLLDALIAGISASSLRDVNFQFSDMTLPLTVHLPRFINEIEDHYRAIHMAFQGCMFQLSLIQSENIGHCHLRFMLGLGVLYSQEAMVSITGALSAKLITVEELHVILDRIDVNVSEDFILWRGFFQQFPNVKALRTEGGNNDCIAGILFQDHQGSDDVFAALEEIELSNDPSLTDESQRGPELAVIDSFVSARQQAGRPVKLFYS</sequence>